<dbReference type="InterPro" id="IPR044712">
    <property type="entry name" value="SLC25A32-like"/>
</dbReference>
<feature type="repeat" description="Solcar" evidence="8">
    <location>
        <begin position="4"/>
        <end position="108"/>
    </location>
</feature>
<dbReference type="InterPro" id="IPR023395">
    <property type="entry name" value="MCP_dom_sf"/>
</dbReference>
<keyword evidence="6" id="KW-1133">Transmembrane helix</keyword>
<keyword evidence="5" id="KW-0677">Repeat</keyword>
<evidence type="ECO:0000256" key="2">
    <source>
        <dbReference type="ARBA" id="ARBA00006375"/>
    </source>
</evidence>
<keyword evidence="7 8" id="KW-0472">Membrane</keyword>
<evidence type="ECO:0000256" key="6">
    <source>
        <dbReference type="ARBA" id="ARBA00022989"/>
    </source>
</evidence>
<dbReference type="Pfam" id="PF00153">
    <property type="entry name" value="Mito_carr"/>
    <property type="match status" value="3"/>
</dbReference>
<sequence length="311" mass="34279">MYWSSRRAEVALGLAAGVASTAISHPLDLLKVRLQLQRQRTSRAFDLIKTLVSAINADAVSAAARGNHRLPIAYYHLQQWYRGIAPNLVGNAAAWSLYFVFYAEFKDILASRGDQSPSTAPTTSYFGASALAGITTSVFTNPFWVLKTRILATPRGVTGSYVSMADAIRFILCDEGIATFWRGTILSLFLVLQASVQFSIYDQLKDWLVATSATEASSSDLSSWQYIYASAVSKTASMCLLYPAQVLRARLQAKSDVWEPKTISGVCKSLWTNEGYLRGFYRGMGANMLRVLPSTCITFITYESVKSSLLH</sequence>
<organism evidence="10 11">
    <name type="scientific">Metschnikowia bicuspidata</name>
    <dbReference type="NCBI Taxonomy" id="27322"/>
    <lineage>
        <taxon>Eukaryota</taxon>
        <taxon>Fungi</taxon>
        <taxon>Dikarya</taxon>
        <taxon>Ascomycota</taxon>
        <taxon>Saccharomycotina</taxon>
        <taxon>Pichiomycetes</taxon>
        <taxon>Metschnikowiaceae</taxon>
        <taxon>Metschnikowia</taxon>
    </lineage>
</organism>
<name>A0A4V1J3A3_9ASCO</name>
<dbReference type="PANTHER" id="PTHR45683">
    <property type="entry name" value="MITOCHONDRIAL NICOTINAMIDE ADENINE DINUCLEOTIDE TRANSPORTER 1-RELATED-RELATED"/>
    <property type="match status" value="1"/>
</dbReference>
<evidence type="ECO:0000256" key="5">
    <source>
        <dbReference type="ARBA" id="ARBA00022737"/>
    </source>
</evidence>
<evidence type="ECO:0000256" key="9">
    <source>
        <dbReference type="RuleBase" id="RU000488"/>
    </source>
</evidence>
<dbReference type="Gene3D" id="1.50.40.10">
    <property type="entry name" value="Mitochondrial carrier domain"/>
    <property type="match status" value="1"/>
</dbReference>
<dbReference type="GO" id="GO:0055085">
    <property type="term" value="P:transmembrane transport"/>
    <property type="evidence" value="ECO:0007669"/>
    <property type="project" value="InterPro"/>
</dbReference>
<dbReference type="Proteomes" id="UP000268321">
    <property type="component" value="Unassembled WGS sequence"/>
</dbReference>
<keyword evidence="4 8" id="KW-0812">Transmembrane</keyword>
<evidence type="ECO:0000256" key="8">
    <source>
        <dbReference type="PROSITE-ProRule" id="PRU00282"/>
    </source>
</evidence>
<reference evidence="11" key="1">
    <citation type="journal article" date="2018" name="Nat. Microbiol.">
        <title>Leveraging single-cell genomics to expand the fungal tree of life.</title>
        <authorList>
            <person name="Ahrendt S.R."/>
            <person name="Quandt C.A."/>
            <person name="Ciobanu D."/>
            <person name="Clum A."/>
            <person name="Salamov A."/>
            <person name="Andreopoulos B."/>
            <person name="Cheng J.F."/>
            <person name="Woyke T."/>
            <person name="Pelin A."/>
            <person name="Henrissat B."/>
            <person name="Reynolds N.K."/>
            <person name="Benny G.L."/>
            <person name="Smith M.E."/>
            <person name="James T.Y."/>
            <person name="Grigoriev I.V."/>
        </authorList>
    </citation>
    <scope>NUCLEOTIDE SEQUENCE [LARGE SCALE GENOMIC DNA]</scope>
    <source>
        <strain evidence="11">Baker2002</strain>
    </source>
</reference>
<gene>
    <name evidence="10" type="ORF">METBISCDRAFT_14166</name>
</gene>
<dbReference type="InterPro" id="IPR018108">
    <property type="entry name" value="MCP_transmembrane"/>
</dbReference>
<evidence type="ECO:0000256" key="1">
    <source>
        <dbReference type="ARBA" id="ARBA00004141"/>
    </source>
</evidence>
<evidence type="ECO:0000256" key="3">
    <source>
        <dbReference type="ARBA" id="ARBA00022448"/>
    </source>
</evidence>
<accession>A0A4V1J3A3</accession>
<comment type="subcellular location">
    <subcellularLocation>
        <location evidence="1">Membrane</location>
        <topology evidence="1">Multi-pass membrane protein</topology>
    </subcellularLocation>
</comment>
<evidence type="ECO:0000256" key="7">
    <source>
        <dbReference type="ARBA" id="ARBA00023136"/>
    </source>
</evidence>
<keyword evidence="11" id="KW-1185">Reference proteome</keyword>
<dbReference type="AlphaFoldDB" id="A0A4V1J3A3"/>
<evidence type="ECO:0000313" key="11">
    <source>
        <dbReference type="Proteomes" id="UP000268321"/>
    </source>
</evidence>
<comment type="similarity">
    <text evidence="2 9">Belongs to the mitochondrial carrier (TC 2.A.29) family.</text>
</comment>
<evidence type="ECO:0000313" key="10">
    <source>
        <dbReference type="EMBL" id="RKP31359.1"/>
    </source>
</evidence>
<evidence type="ECO:0000256" key="4">
    <source>
        <dbReference type="ARBA" id="ARBA00022692"/>
    </source>
</evidence>
<dbReference type="SUPFAM" id="SSF103506">
    <property type="entry name" value="Mitochondrial carrier"/>
    <property type="match status" value="1"/>
</dbReference>
<dbReference type="PROSITE" id="PS50920">
    <property type="entry name" value="SOLCAR"/>
    <property type="match status" value="3"/>
</dbReference>
<feature type="repeat" description="Solcar" evidence="8">
    <location>
        <begin position="221"/>
        <end position="308"/>
    </location>
</feature>
<protein>
    <submittedName>
        <fullName evidence="10">Mitochondrial carrier</fullName>
    </submittedName>
</protein>
<dbReference type="EMBL" id="ML004442">
    <property type="protein sequence ID" value="RKP31359.1"/>
    <property type="molecule type" value="Genomic_DNA"/>
</dbReference>
<feature type="repeat" description="Solcar" evidence="8">
    <location>
        <begin position="120"/>
        <end position="207"/>
    </location>
</feature>
<keyword evidence="3 9" id="KW-0813">Transport</keyword>
<dbReference type="OrthoDB" id="428293at2759"/>
<proteinExistence type="inferred from homology"/>
<dbReference type="GO" id="GO:0006862">
    <property type="term" value="P:nucleotide transport"/>
    <property type="evidence" value="ECO:0007669"/>
    <property type="project" value="InterPro"/>
</dbReference>
<dbReference type="GO" id="GO:0016020">
    <property type="term" value="C:membrane"/>
    <property type="evidence" value="ECO:0007669"/>
    <property type="project" value="UniProtKB-SubCell"/>
</dbReference>